<comment type="caution">
    <text evidence="3">The sequence shown here is derived from an EMBL/GenBank/DDBJ whole genome shotgun (WGS) entry which is preliminary data.</text>
</comment>
<protein>
    <submittedName>
        <fullName evidence="3">STAS domain-containing protein</fullName>
    </submittedName>
</protein>
<keyword evidence="4" id="KW-1185">Reference proteome</keyword>
<dbReference type="AlphaFoldDB" id="A0A4R4NPF6"/>
<dbReference type="CDD" id="cd07043">
    <property type="entry name" value="STAS_anti-anti-sigma_factors"/>
    <property type="match status" value="1"/>
</dbReference>
<dbReference type="Pfam" id="PF01740">
    <property type="entry name" value="STAS"/>
    <property type="match status" value="1"/>
</dbReference>
<dbReference type="OrthoDB" id="3543114at2"/>
<dbReference type="PROSITE" id="PS50801">
    <property type="entry name" value="STAS"/>
    <property type="match status" value="1"/>
</dbReference>
<evidence type="ECO:0000256" key="1">
    <source>
        <dbReference type="SAM" id="MobiDB-lite"/>
    </source>
</evidence>
<dbReference type="Gene3D" id="3.30.750.24">
    <property type="entry name" value="STAS domain"/>
    <property type="match status" value="1"/>
</dbReference>
<gene>
    <name evidence="3" type="ORF">E1267_00205</name>
</gene>
<organism evidence="3 4">
    <name type="scientific">Nonomuraea longispora</name>
    <dbReference type="NCBI Taxonomy" id="1848320"/>
    <lineage>
        <taxon>Bacteria</taxon>
        <taxon>Bacillati</taxon>
        <taxon>Actinomycetota</taxon>
        <taxon>Actinomycetes</taxon>
        <taxon>Streptosporangiales</taxon>
        <taxon>Streptosporangiaceae</taxon>
        <taxon>Nonomuraea</taxon>
    </lineage>
</organism>
<reference evidence="3 4" key="1">
    <citation type="submission" date="2019-02" db="EMBL/GenBank/DDBJ databases">
        <title>Draft genome sequences of novel Actinobacteria.</title>
        <authorList>
            <person name="Sahin N."/>
            <person name="Ay H."/>
            <person name="Saygin H."/>
        </authorList>
    </citation>
    <scope>NUCLEOTIDE SEQUENCE [LARGE SCALE GENOMIC DNA]</scope>
    <source>
        <strain evidence="3 4">KC201</strain>
    </source>
</reference>
<dbReference type="InterPro" id="IPR002645">
    <property type="entry name" value="STAS_dom"/>
</dbReference>
<accession>A0A4R4NPF6</accession>
<sequence length="160" mass="17272">MIRGEAMSHARHTVKPRPAYGSRRPINPARHVRRDGHTTAIDTSCADEGDMVLSAPPPTPEHLLYVDHILQVTCTINAGPSVINLIGEIDSSNSGELLRTLTEARYIDDHLIIDVSGVTFADVSAVRALQSFTAGGSAVVRNARPQLNRLVDLLGVALFD</sequence>
<proteinExistence type="predicted"/>
<dbReference type="EMBL" id="SMJZ01000001">
    <property type="protein sequence ID" value="TDC11408.1"/>
    <property type="molecule type" value="Genomic_DNA"/>
</dbReference>
<dbReference type="SUPFAM" id="SSF52091">
    <property type="entry name" value="SpoIIaa-like"/>
    <property type="match status" value="1"/>
</dbReference>
<name>A0A4R4NPF6_9ACTN</name>
<feature type="region of interest" description="Disordered" evidence="1">
    <location>
        <begin position="1"/>
        <end position="30"/>
    </location>
</feature>
<evidence type="ECO:0000313" key="3">
    <source>
        <dbReference type="EMBL" id="TDC11408.1"/>
    </source>
</evidence>
<evidence type="ECO:0000313" key="4">
    <source>
        <dbReference type="Proteomes" id="UP000295157"/>
    </source>
</evidence>
<dbReference type="Proteomes" id="UP000295157">
    <property type="component" value="Unassembled WGS sequence"/>
</dbReference>
<evidence type="ECO:0000259" key="2">
    <source>
        <dbReference type="PROSITE" id="PS50801"/>
    </source>
</evidence>
<dbReference type="InterPro" id="IPR036513">
    <property type="entry name" value="STAS_dom_sf"/>
</dbReference>
<feature type="domain" description="STAS" evidence="2">
    <location>
        <begin position="70"/>
        <end position="160"/>
    </location>
</feature>